<evidence type="ECO:0000256" key="1">
    <source>
        <dbReference type="ARBA" id="ARBA00007017"/>
    </source>
</evidence>
<dbReference type="GO" id="GO:0006260">
    <property type="term" value="P:DNA replication"/>
    <property type="evidence" value="ECO:0007669"/>
    <property type="project" value="UniProtKB-KW"/>
</dbReference>
<dbReference type="GO" id="GO:0000785">
    <property type="term" value="C:chromatin"/>
    <property type="evidence" value="ECO:0007669"/>
    <property type="project" value="TreeGrafter"/>
</dbReference>
<protein>
    <recommendedName>
        <fullName evidence="5">Sister chromatid cohesion protein Dcc1</fullName>
    </recommendedName>
</protein>
<dbReference type="PANTHER" id="PTHR13395">
    <property type="entry name" value="SISTER CHROMATID COHESION PROTEIN DCC1-RELATED"/>
    <property type="match status" value="1"/>
</dbReference>
<sequence>MSTQADQGSSFSLLPEEGRQHFRLLELPPELLRLVVSERTILHFKSGPKTSEAGSNSEAVLCTPDKTFNIRQVNTSNSVYIYQPTSHNDDDENPQPGLQAIAQSSWTLEPSEAASLPSAPHYLKAALPTYSWTGTYQSKDPPASQQQLFDDIPLSQAECEAAWRDLACFELKNEPKGCFLPTASAKVQVWRSILESATAAGVNVSRDPLSPEHIEQLLDRNDEDWPSELGRAMLASVCDHEGMLDPGKWVRAVGLDLVAVEGTRGMLLSELLKKWKDTLPEQRRSAAKVEALPWSEYTLSDDRKTITSAGAESGVASAPAESKLTLGAKRKWHEKFRESKKAAK</sequence>
<evidence type="ECO:0008006" key="5">
    <source>
        <dbReference type="Google" id="ProtNLM"/>
    </source>
</evidence>
<evidence type="ECO:0000313" key="3">
    <source>
        <dbReference type="EMBL" id="TKA41986.1"/>
    </source>
</evidence>
<comment type="similarity">
    <text evidence="1">Belongs to the DCC1 family.</text>
</comment>
<dbReference type="GO" id="GO:0000775">
    <property type="term" value="C:chromosome, centromeric region"/>
    <property type="evidence" value="ECO:0007669"/>
    <property type="project" value="TreeGrafter"/>
</dbReference>
<name>A0A4U0V2M8_9PEZI</name>
<organism evidence="3 4">
    <name type="scientific">Friedmanniomyces endolithicus</name>
    <dbReference type="NCBI Taxonomy" id="329885"/>
    <lineage>
        <taxon>Eukaryota</taxon>
        <taxon>Fungi</taxon>
        <taxon>Dikarya</taxon>
        <taxon>Ascomycota</taxon>
        <taxon>Pezizomycotina</taxon>
        <taxon>Dothideomycetes</taxon>
        <taxon>Dothideomycetidae</taxon>
        <taxon>Mycosphaerellales</taxon>
        <taxon>Teratosphaeriaceae</taxon>
        <taxon>Friedmanniomyces</taxon>
    </lineage>
</organism>
<dbReference type="Proteomes" id="UP000310066">
    <property type="component" value="Unassembled WGS sequence"/>
</dbReference>
<dbReference type="OrthoDB" id="5199543at2759"/>
<keyword evidence="2" id="KW-0235">DNA replication</keyword>
<dbReference type="EMBL" id="NAJP01000025">
    <property type="protein sequence ID" value="TKA41986.1"/>
    <property type="molecule type" value="Genomic_DNA"/>
</dbReference>
<evidence type="ECO:0000256" key="2">
    <source>
        <dbReference type="ARBA" id="ARBA00022705"/>
    </source>
</evidence>
<dbReference type="AlphaFoldDB" id="A0A4U0V2M8"/>
<dbReference type="InterPro" id="IPR019128">
    <property type="entry name" value="Dcc1"/>
</dbReference>
<gene>
    <name evidence="3" type="ORF">B0A54_06667</name>
</gene>
<proteinExistence type="inferred from homology"/>
<dbReference type="PANTHER" id="PTHR13395:SF6">
    <property type="entry name" value="SISTER CHROMATID COHESION PROTEIN DCC1"/>
    <property type="match status" value="1"/>
</dbReference>
<dbReference type="Pfam" id="PF09724">
    <property type="entry name" value="Dcc1"/>
    <property type="match status" value="1"/>
</dbReference>
<dbReference type="GO" id="GO:0034088">
    <property type="term" value="P:maintenance of mitotic sister chromatid cohesion"/>
    <property type="evidence" value="ECO:0007669"/>
    <property type="project" value="TreeGrafter"/>
</dbReference>
<accession>A0A4U0V2M8</accession>
<reference evidence="3 4" key="1">
    <citation type="submission" date="2017-03" db="EMBL/GenBank/DDBJ databases">
        <title>Genomes of endolithic fungi from Antarctica.</title>
        <authorList>
            <person name="Coleine C."/>
            <person name="Masonjones S."/>
            <person name="Stajich J.E."/>
        </authorList>
    </citation>
    <scope>NUCLEOTIDE SEQUENCE [LARGE SCALE GENOMIC DNA]</scope>
    <source>
        <strain evidence="3 4">CCFEE 5311</strain>
    </source>
</reference>
<evidence type="ECO:0000313" key="4">
    <source>
        <dbReference type="Proteomes" id="UP000310066"/>
    </source>
</evidence>
<dbReference type="GO" id="GO:0031390">
    <property type="term" value="C:Ctf18 RFC-like complex"/>
    <property type="evidence" value="ECO:0007669"/>
    <property type="project" value="InterPro"/>
</dbReference>
<dbReference type="STRING" id="329885.A0A4U0V2M8"/>
<comment type="caution">
    <text evidence="3">The sequence shown here is derived from an EMBL/GenBank/DDBJ whole genome shotgun (WGS) entry which is preliminary data.</text>
</comment>